<keyword evidence="2" id="KW-1185">Reference proteome</keyword>
<comment type="caution">
    <text evidence="1">The sequence shown here is derived from an EMBL/GenBank/DDBJ whole genome shotgun (WGS) entry which is preliminary data.</text>
</comment>
<reference evidence="1 2" key="1">
    <citation type="submission" date="2023-02" db="EMBL/GenBank/DDBJ databases">
        <title>LHISI_Scaffold_Assembly.</title>
        <authorList>
            <person name="Stuart O.P."/>
            <person name="Cleave R."/>
            <person name="Magrath M.J.L."/>
            <person name="Mikheyev A.S."/>
        </authorList>
    </citation>
    <scope>NUCLEOTIDE SEQUENCE [LARGE SCALE GENOMIC DNA]</scope>
    <source>
        <strain evidence="1">Daus_M_001</strain>
        <tissue evidence="1">Leg muscle</tissue>
    </source>
</reference>
<dbReference type="Proteomes" id="UP001159363">
    <property type="component" value="Chromosome 2"/>
</dbReference>
<evidence type="ECO:0000313" key="1">
    <source>
        <dbReference type="EMBL" id="KAJ8894388.1"/>
    </source>
</evidence>
<sequence>MQEERSVIPLEMIPHLVDSLPRRVTAVIEAKDGATPPYKSVTHRNEHQALSLARQTTFLSCAIVLIQEGGQVDRRWLVVSDGMYDCHVAEELGERVDDRRDGLLVRLRRRLPDHVIHDVSCEIHVVDLLSHDGNAPILQVSIPLFSPTSQKVGNYYKEICALVERWALTHDGECIFLKYPFSTSSSFCYLRHISLHFTYFQADLKKDRPVQAAFCAENACGFSFIGGLWPHRTTLSSGIRPRRMYRITGEAMARVEVKSAGGEQGMKTERTRANRLRLERVSQNKSSDTHKTPYDRVKRCRKSKINTKASKRVNVDVFTQNKRPLLVSLPAEPGSIPDAVAPVFSHVRIMPDDAADRRVFLSGLPFPPAPAFRPALLHASPSSALQDLDISLLHSHSLCNAGITYPRTARHRKQGTTLKTKRPMKYKIDLTRYLVLLPDVVQHAGQCAHGHVTPGVGAPVAGGRSPGHSPAGVGRRVGRVVVHVRQGFRKVERNSAGTILPKSHCSSLGWAELSSSVETPDSPCTMSLACLPTQPSLPRKLPDSAHESGALSVWCNHPYLVRLSLHEAEEYPGSRTLAGLRKRPKIP</sequence>
<organism evidence="1 2">
    <name type="scientific">Dryococelus australis</name>
    <dbReference type="NCBI Taxonomy" id="614101"/>
    <lineage>
        <taxon>Eukaryota</taxon>
        <taxon>Metazoa</taxon>
        <taxon>Ecdysozoa</taxon>
        <taxon>Arthropoda</taxon>
        <taxon>Hexapoda</taxon>
        <taxon>Insecta</taxon>
        <taxon>Pterygota</taxon>
        <taxon>Neoptera</taxon>
        <taxon>Polyneoptera</taxon>
        <taxon>Phasmatodea</taxon>
        <taxon>Verophasmatodea</taxon>
        <taxon>Anareolatae</taxon>
        <taxon>Phasmatidae</taxon>
        <taxon>Eurycanthinae</taxon>
        <taxon>Dryococelus</taxon>
    </lineage>
</organism>
<evidence type="ECO:0000313" key="2">
    <source>
        <dbReference type="Proteomes" id="UP001159363"/>
    </source>
</evidence>
<name>A0ABQ9ICJ8_9NEOP</name>
<accession>A0ABQ9ICJ8</accession>
<protein>
    <submittedName>
        <fullName evidence="1">Uncharacterized protein</fullName>
    </submittedName>
</protein>
<gene>
    <name evidence="1" type="ORF">PR048_007039</name>
</gene>
<dbReference type="EMBL" id="JARBHB010000002">
    <property type="protein sequence ID" value="KAJ8894388.1"/>
    <property type="molecule type" value="Genomic_DNA"/>
</dbReference>
<proteinExistence type="predicted"/>